<dbReference type="SUPFAM" id="SSF57850">
    <property type="entry name" value="RING/U-box"/>
    <property type="match status" value="2"/>
</dbReference>
<evidence type="ECO:0000313" key="3">
    <source>
        <dbReference type="EMBL" id="KAK9999299.1"/>
    </source>
</evidence>
<comment type="caution">
    <text evidence="3">The sequence shown here is derived from an EMBL/GenBank/DDBJ whole genome shotgun (WGS) entry which is preliminary data.</text>
</comment>
<gene>
    <name evidence="3" type="ORF">SO802_018902</name>
</gene>
<keyword evidence="1" id="KW-0479">Metal-binding</keyword>
<sequence length="334" mass="38254">MEVDEFQITMVDEFQIATLRAELLDTTRNWAQHSTFDGSYDPRTFSGKLDPLELQSIRLESLTAKLASFRARETKRDFNTVMEEVQLEVLRWLGRILAKSMDPVFKGSKDVVIEEDGAVCGVCQEDMNVGVEGRMLKCMHKFHSDCIVNWLRSKATCPLCRGSRLSSFTMEVDEFQIAMLRAELLDTTRNWAQHSTFDGSYDPRKFSGKLDPLELQSIRLESLTAKLASFRASETKRDFNTVMEEVQLEVLRWLGRILAKSMDPVFKGSKDVVIEEDGAVCGVCQEDMNVGVEGRMLKCMHKFHSDCIVNWLRSKAACPLCRYQVQFKEFEPKI</sequence>
<proteinExistence type="predicted"/>
<dbReference type="GO" id="GO:0016567">
    <property type="term" value="P:protein ubiquitination"/>
    <property type="evidence" value="ECO:0007669"/>
    <property type="project" value="TreeGrafter"/>
</dbReference>
<dbReference type="SMART" id="SM00184">
    <property type="entry name" value="RING"/>
    <property type="match status" value="2"/>
</dbReference>
<keyword evidence="1" id="KW-0863">Zinc-finger</keyword>
<dbReference type="PANTHER" id="PTHR45676">
    <property type="entry name" value="RING-H2 FINGER PROTEIN ATL51-RELATED"/>
    <property type="match status" value="1"/>
</dbReference>
<keyword evidence="1" id="KW-0862">Zinc</keyword>
<dbReference type="PROSITE" id="PS50089">
    <property type="entry name" value="ZF_RING_2"/>
    <property type="match status" value="2"/>
</dbReference>
<reference evidence="3 4" key="1">
    <citation type="submission" date="2024-01" db="EMBL/GenBank/DDBJ databases">
        <title>A telomere-to-telomere, gap-free genome of sweet tea (Lithocarpus litseifolius).</title>
        <authorList>
            <person name="Zhou J."/>
        </authorList>
    </citation>
    <scope>NUCLEOTIDE SEQUENCE [LARGE SCALE GENOMIC DNA]</scope>
    <source>
        <strain evidence="3">Zhou-2022a</strain>
        <tissue evidence="3">Leaf</tissue>
    </source>
</reference>
<dbReference type="CDD" id="cd16454">
    <property type="entry name" value="RING-H2_PA-TM-RING"/>
    <property type="match status" value="2"/>
</dbReference>
<dbReference type="PANTHER" id="PTHR45676:SF41">
    <property type="entry name" value="RING-H2 FINGER PROTEIN ATL66"/>
    <property type="match status" value="1"/>
</dbReference>
<keyword evidence="4" id="KW-1185">Reference proteome</keyword>
<evidence type="ECO:0000256" key="1">
    <source>
        <dbReference type="PROSITE-ProRule" id="PRU00175"/>
    </source>
</evidence>
<evidence type="ECO:0000259" key="2">
    <source>
        <dbReference type="PROSITE" id="PS50089"/>
    </source>
</evidence>
<dbReference type="InterPro" id="IPR013083">
    <property type="entry name" value="Znf_RING/FYVE/PHD"/>
</dbReference>
<name>A0AAW2CQ02_9ROSI</name>
<evidence type="ECO:0000313" key="4">
    <source>
        <dbReference type="Proteomes" id="UP001459277"/>
    </source>
</evidence>
<accession>A0AAW2CQ02</accession>
<dbReference type="EMBL" id="JAZDWU010000006">
    <property type="protein sequence ID" value="KAK9999299.1"/>
    <property type="molecule type" value="Genomic_DNA"/>
</dbReference>
<dbReference type="InterPro" id="IPR001841">
    <property type="entry name" value="Znf_RING"/>
</dbReference>
<dbReference type="Gene3D" id="3.30.40.10">
    <property type="entry name" value="Zinc/RING finger domain, C3HC4 (zinc finger)"/>
    <property type="match status" value="2"/>
</dbReference>
<dbReference type="AlphaFoldDB" id="A0AAW2CQ02"/>
<dbReference type="Pfam" id="PF13639">
    <property type="entry name" value="zf-RING_2"/>
    <property type="match status" value="2"/>
</dbReference>
<feature type="domain" description="RING-type" evidence="2">
    <location>
        <begin position="281"/>
        <end position="322"/>
    </location>
</feature>
<feature type="domain" description="RING-type" evidence="2">
    <location>
        <begin position="120"/>
        <end position="161"/>
    </location>
</feature>
<dbReference type="Proteomes" id="UP001459277">
    <property type="component" value="Unassembled WGS sequence"/>
</dbReference>
<dbReference type="GO" id="GO:0008270">
    <property type="term" value="F:zinc ion binding"/>
    <property type="evidence" value="ECO:0007669"/>
    <property type="project" value="UniProtKB-KW"/>
</dbReference>
<organism evidence="3 4">
    <name type="scientific">Lithocarpus litseifolius</name>
    <dbReference type="NCBI Taxonomy" id="425828"/>
    <lineage>
        <taxon>Eukaryota</taxon>
        <taxon>Viridiplantae</taxon>
        <taxon>Streptophyta</taxon>
        <taxon>Embryophyta</taxon>
        <taxon>Tracheophyta</taxon>
        <taxon>Spermatophyta</taxon>
        <taxon>Magnoliopsida</taxon>
        <taxon>eudicotyledons</taxon>
        <taxon>Gunneridae</taxon>
        <taxon>Pentapetalae</taxon>
        <taxon>rosids</taxon>
        <taxon>fabids</taxon>
        <taxon>Fagales</taxon>
        <taxon>Fagaceae</taxon>
        <taxon>Lithocarpus</taxon>
    </lineage>
</organism>
<protein>
    <recommendedName>
        <fullName evidence="2">RING-type domain-containing protein</fullName>
    </recommendedName>
</protein>